<feature type="transmembrane region" description="Helical" evidence="6">
    <location>
        <begin position="92"/>
        <end position="109"/>
    </location>
</feature>
<evidence type="ECO:0000256" key="2">
    <source>
        <dbReference type="ARBA" id="ARBA00022448"/>
    </source>
</evidence>
<evidence type="ECO:0000256" key="3">
    <source>
        <dbReference type="ARBA" id="ARBA00022692"/>
    </source>
</evidence>
<dbReference type="Pfam" id="PF06609">
    <property type="entry name" value="TRI12"/>
    <property type="match status" value="1"/>
</dbReference>
<dbReference type="InterPro" id="IPR010573">
    <property type="entry name" value="MFS_Str1/Tri12-like"/>
</dbReference>
<feature type="transmembrane region" description="Helical" evidence="6">
    <location>
        <begin position="325"/>
        <end position="347"/>
    </location>
</feature>
<organism evidence="8 9">
    <name type="scientific">Clonostachys solani</name>
    <dbReference type="NCBI Taxonomy" id="160281"/>
    <lineage>
        <taxon>Eukaryota</taxon>
        <taxon>Fungi</taxon>
        <taxon>Dikarya</taxon>
        <taxon>Ascomycota</taxon>
        <taxon>Pezizomycotina</taxon>
        <taxon>Sordariomycetes</taxon>
        <taxon>Hypocreomycetidae</taxon>
        <taxon>Hypocreales</taxon>
        <taxon>Bionectriaceae</taxon>
        <taxon>Clonostachys</taxon>
    </lineage>
</organism>
<feature type="transmembrane region" description="Helical" evidence="6">
    <location>
        <begin position="211"/>
        <end position="231"/>
    </location>
</feature>
<accession>A0A9P0EQR9</accession>
<dbReference type="InterPro" id="IPR020846">
    <property type="entry name" value="MFS_dom"/>
</dbReference>
<dbReference type="InterPro" id="IPR036259">
    <property type="entry name" value="MFS_trans_sf"/>
</dbReference>
<dbReference type="Gene3D" id="1.20.1250.20">
    <property type="entry name" value="MFS general substrate transporter like domains"/>
    <property type="match status" value="2"/>
</dbReference>
<dbReference type="PROSITE" id="PS50850">
    <property type="entry name" value="MFS"/>
    <property type="match status" value="1"/>
</dbReference>
<dbReference type="AlphaFoldDB" id="A0A9P0EQR9"/>
<feature type="transmembrane region" description="Helical" evidence="6">
    <location>
        <begin position="53"/>
        <end position="72"/>
    </location>
</feature>
<keyword evidence="4 6" id="KW-1133">Transmembrane helix</keyword>
<evidence type="ECO:0000313" key="8">
    <source>
        <dbReference type="EMBL" id="CAH0056350.1"/>
    </source>
</evidence>
<dbReference type="EMBL" id="CABFOC020000063">
    <property type="protein sequence ID" value="CAH0056350.1"/>
    <property type="molecule type" value="Genomic_DNA"/>
</dbReference>
<feature type="transmembrane region" description="Helical" evidence="6">
    <location>
        <begin position="547"/>
        <end position="567"/>
    </location>
</feature>
<reference evidence="8" key="1">
    <citation type="submission" date="2021-10" db="EMBL/GenBank/DDBJ databases">
        <authorList>
            <person name="Piombo E."/>
        </authorList>
    </citation>
    <scope>NUCLEOTIDE SEQUENCE</scope>
</reference>
<dbReference type="GO" id="GO:0005886">
    <property type="term" value="C:plasma membrane"/>
    <property type="evidence" value="ECO:0007669"/>
    <property type="project" value="TreeGrafter"/>
</dbReference>
<evidence type="ECO:0000256" key="1">
    <source>
        <dbReference type="ARBA" id="ARBA00004141"/>
    </source>
</evidence>
<proteinExistence type="predicted"/>
<feature type="transmembrane region" description="Helical" evidence="6">
    <location>
        <begin position="451"/>
        <end position="476"/>
    </location>
</feature>
<feature type="transmembrane region" description="Helical" evidence="6">
    <location>
        <begin position="418"/>
        <end position="439"/>
    </location>
</feature>
<feature type="transmembrane region" description="Helical" evidence="6">
    <location>
        <begin position="146"/>
        <end position="166"/>
    </location>
</feature>
<feature type="transmembrane region" description="Helical" evidence="6">
    <location>
        <begin position="121"/>
        <end position="140"/>
    </location>
</feature>
<sequence>MTATVQEVRNSSYSEKNFKKDLEHRENASIQPGNVTFVDDDPGVKPQVHLRTWIAVAAMWIVNFTGVLALNGPPTVLSFMAEDLHGTANQTWIANSISLVQAVICPVLCSISDVFQMRKHLLLGCAVISFVGCAIAPGSTNVYRVIAAQTMIGFGFASIPLCLSVPSEILPRKWRPQALGMMNVAASIGASVGPIVIGSLTKDTAENGWRYFYWFQMGLWGLAALGVLTCYQPPKRHTLLDHLSLFQKIGRIDIIGAFLMTAGLALFLAALNLGGTSFSWVSTQVLSPLLVGVAVLVVFAVYEWKGTTIGILHHDLFRLGKPYKRTLIICYALVAVEGAVLFSYVIFYPITTETLFETDPLLVAVRLIPFWLASGLSTMAFGWFSTKFRTIKYPLAVGYLIYMAGMVGFSTIQPGHNANAVAFAIVSGLGFGGPLILVFTGVQLCVPHSLLATATAVCTSIRSVAGTVFTAIYSAVYASRISGNISSYVSKAVTEAGLPTESIGPFIAALTGADAQEGLSKVEGINETIVAAGEAAIKHAYADSLRYSFIIAAAVGVVGFILCFFVGDLKSTMNYQIDAGLEKPSAERAEEN</sequence>
<feature type="transmembrane region" description="Helical" evidence="6">
    <location>
        <begin position="393"/>
        <end position="412"/>
    </location>
</feature>
<feature type="transmembrane region" description="Helical" evidence="6">
    <location>
        <begin position="367"/>
        <end position="386"/>
    </location>
</feature>
<protein>
    <recommendedName>
        <fullName evidence="7">Major facilitator superfamily (MFS) profile domain-containing protein</fullName>
    </recommendedName>
</protein>
<evidence type="ECO:0000313" key="9">
    <source>
        <dbReference type="Proteomes" id="UP000775872"/>
    </source>
</evidence>
<dbReference type="SUPFAM" id="SSF103473">
    <property type="entry name" value="MFS general substrate transporter"/>
    <property type="match status" value="2"/>
</dbReference>
<feature type="transmembrane region" description="Helical" evidence="6">
    <location>
        <begin position="178"/>
        <end position="199"/>
    </location>
</feature>
<dbReference type="PANTHER" id="PTHR23501">
    <property type="entry name" value="MAJOR FACILITATOR SUPERFAMILY"/>
    <property type="match status" value="1"/>
</dbReference>
<dbReference type="OrthoDB" id="4161376at2759"/>
<keyword evidence="9" id="KW-1185">Reference proteome</keyword>
<gene>
    <name evidence="8" type="ORF">CSOL1703_00006290</name>
</gene>
<comment type="caution">
    <text evidence="8">The sequence shown here is derived from an EMBL/GenBank/DDBJ whole genome shotgun (WGS) entry which is preliminary data.</text>
</comment>
<keyword evidence="5 6" id="KW-0472">Membrane</keyword>
<evidence type="ECO:0000256" key="5">
    <source>
        <dbReference type="ARBA" id="ARBA00023136"/>
    </source>
</evidence>
<feature type="transmembrane region" description="Helical" evidence="6">
    <location>
        <begin position="252"/>
        <end position="273"/>
    </location>
</feature>
<feature type="domain" description="Major facilitator superfamily (MFS) profile" evidence="7">
    <location>
        <begin position="52"/>
        <end position="571"/>
    </location>
</feature>
<dbReference type="Proteomes" id="UP000775872">
    <property type="component" value="Unassembled WGS sequence"/>
</dbReference>
<name>A0A9P0EQR9_9HYPO</name>
<keyword evidence="2" id="KW-0813">Transport</keyword>
<dbReference type="PANTHER" id="PTHR23501:SF195">
    <property type="entry name" value="PEP5"/>
    <property type="match status" value="1"/>
</dbReference>
<comment type="subcellular location">
    <subcellularLocation>
        <location evidence="1">Membrane</location>
        <topology evidence="1">Multi-pass membrane protein</topology>
    </subcellularLocation>
</comment>
<evidence type="ECO:0000256" key="4">
    <source>
        <dbReference type="ARBA" id="ARBA00022989"/>
    </source>
</evidence>
<feature type="transmembrane region" description="Helical" evidence="6">
    <location>
        <begin position="285"/>
        <end position="304"/>
    </location>
</feature>
<evidence type="ECO:0000256" key="6">
    <source>
        <dbReference type="SAM" id="Phobius"/>
    </source>
</evidence>
<dbReference type="GO" id="GO:0022857">
    <property type="term" value="F:transmembrane transporter activity"/>
    <property type="evidence" value="ECO:0007669"/>
    <property type="project" value="InterPro"/>
</dbReference>
<keyword evidence="3 6" id="KW-0812">Transmembrane</keyword>
<evidence type="ECO:0000259" key="7">
    <source>
        <dbReference type="PROSITE" id="PS50850"/>
    </source>
</evidence>